<dbReference type="GO" id="GO:0005524">
    <property type="term" value="F:ATP binding"/>
    <property type="evidence" value="ECO:0007669"/>
    <property type="project" value="InterPro"/>
</dbReference>
<dbReference type="Pfam" id="PF00069">
    <property type="entry name" value="Pkinase"/>
    <property type="match status" value="1"/>
</dbReference>
<dbReference type="OrthoDB" id="1658010at2759"/>
<dbReference type="Pfam" id="PF00085">
    <property type="entry name" value="Thioredoxin"/>
    <property type="match status" value="1"/>
</dbReference>
<evidence type="ECO:0000259" key="6">
    <source>
        <dbReference type="PROSITE" id="PS50011"/>
    </source>
</evidence>
<feature type="domain" description="Protein kinase" evidence="6">
    <location>
        <begin position="1"/>
        <end position="164"/>
    </location>
</feature>
<dbReference type="AlphaFoldDB" id="A0A8X7XW53"/>
<keyword evidence="4" id="KW-1015">Disulfide bond</keyword>
<evidence type="ECO:0000256" key="1">
    <source>
        <dbReference type="ARBA" id="ARBA00022448"/>
    </source>
</evidence>
<dbReference type="PROSITE" id="PS51352">
    <property type="entry name" value="THIOREDOXIN_2"/>
    <property type="match status" value="1"/>
</dbReference>
<accession>A0A8X7XW53</accession>
<dbReference type="Proteomes" id="UP000886885">
    <property type="component" value="Chromosome 19D"/>
</dbReference>
<keyword evidence="1" id="KW-0813">Transport</keyword>
<dbReference type="InterPro" id="IPR000719">
    <property type="entry name" value="Prot_kinase_dom"/>
</dbReference>
<dbReference type="GO" id="GO:0015035">
    <property type="term" value="F:protein-disulfide reductase activity"/>
    <property type="evidence" value="ECO:0007669"/>
    <property type="project" value="InterPro"/>
</dbReference>
<dbReference type="PANTHER" id="PTHR45663">
    <property type="entry name" value="GEO12009P1"/>
    <property type="match status" value="1"/>
</dbReference>
<dbReference type="PANTHER" id="PTHR45663:SF11">
    <property type="entry name" value="GEO12009P1"/>
    <property type="match status" value="1"/>
</dbReference>
<dbReference type="GO" id="GO:0008047">
    <property type="term" value="F:enzyme activator activity"/>
    <property type="evidence" value="ECO:0007669"/>
    <property type="project" value="UniProtKB-ARBA"/>
</dbReference>
<reference evidence="8" key="1">
    <citation type="journal article" date="2020" name="bioRxiv">
        <title>Hybrid origin of Populus tomentosa Carr. identified through genome sequencing and phylogenomic analysis.</title>
        <authorList>
            <person name="An X."/>
            <person name="Gao K."/>
            <person name="Chen Z."/>
            <person name="Li J."/>
            <person name="Yang X."/>
            <person name="Yang X."/>
            <person name="Zhou J."/>
            <person name="Guo T."/>
            <person name="Zhao T."/>
            <person name="Huang S."/>
            <person name="Miao D."/>
            <person name="Khan W.U."/>
            <person name="Rao P."/>
            <person name="Ye M."/>
            <person name="Lei B."/>
            <person name="Liao W."/>
            <person name="Wang J."/>
            <person name="Ji L."/>
            <person name="Li Y."/>
            <person name="Guo B."/>
            <person name="Mustafa N.S."/>
            <person name="Li S."/>
            <person name="Yun Q."/>
            <person name="Keller S.R."/>
            <person name="Mao J."/>
            <person name="Zhang R."/>
            <person name="Strauss S.H."/>
        </authorList>
    </citation>
    <scope>NUCLEOTIDE SEQUENCE</scope>
    <source>
        <strain evidence="8">GM15</strain>
        <tissue evidence="8">Leaf</tissue>
    </source>
</reference>
<dbReference type="InterPro" id="IPR013766">
    <property type="entry name" value="Thioredoxin_domain"/>
</dbReference>
<keyword evidence="2" id="KW-0809">Transit peptide</keyword>
<dbReference type="InterPro" id="IPR005746">
    <property type="entry name" value="Thioredoxin"/>
</dbReference>
<keyword evidence="3" id="KW-0249">Electron transport</keyword>
<dbReference type="PROSITE" id="PS50011">
    <property type="entry name" value="PROTEIN_KINASE_DOM"/>
    <property type="match status" value="1"/>
</dbReference>
<comment type="caution">
    <text evidence="8">The sequence shown here is derived from an EMBL/GenBank/DDBJ whole genome shotgun (WGS) entry which is preliminary data.</text>
</comment>
<dbReference type="InterPro" id="IPR017937">
    <property type="entry name" value="Thioredoxin_CS"/>
</dbReference>
<evidence type="ECO:0000313" key="9">
    <source>
        <dbReference type="Proteomes" id="UP000886885"/>
    </source>
</evidence>
<dbReference type="InterPro" id="IPR008271">
    <property type="entry name" value="Ser/Thr_kinase_AS"/>
</dbReference>
<dbReference type="GO" id="GO:0004672">
    <property type="term" value="F:protein kinase activity"/>
    <property type="evidence" value="ECO:0007669"/>
    <property type="project" value="InterPro"/>
</dbReference>
<name>A0A8X7XW53_POPTO</name>
<dbReference type="FunFam" id="3.40.30.10:FF:000001">
    <property type="entry name" value="Thioredoxin"/>
    <property type="match status" value="1"/>
</dbReference>
<dbReference type="NCBIfam" id="TIGR01068">
    <property type="entry name" value="thioredoxin"/>
    <property type="match status" value="1"/>
</dbReference>
<evidence type="ECO:0008006" key="10">
    <source>
        <dbReference type="Google" id="ProtNLM"/>
    </source>
</evidence>
<evidence type="ECO:0000256" key="4">
    <source>
        <dbReference type="ARBA" id="ARBA00023157"/>
    </source>
</evidence>
<evidence type="ECO:0000256" key="3">
    <source>
        <dbReference type="ARBA" id="ARBA00022982"/>
    </source>
</evidence>
<evidence type="ECO:0000256" key="5">
    <source>
        <dbReference type="ARBA" id="ARBA00023284"/>
    </source>
</evidence>
<evidence type="ECO:0000256" key="2">
    <source>
        <dbReference type="ARBA" id="ARBA00022946"/>
    </source>
</evidence>
<dbReference type="PROSITE" id="PS00108">
    <property type="entry name" value="PROTEIN_KINASE_ST"/>
    <property type="match status" value="1"/>
</dbReference>
<keyword evidence="9" id="KW-1185">Reference proteome</keyword>
<feature type="domain" description="Thioredoxin" evidence="7">
    <location>
        <begin position="172"/>
        <end position="283"/>
    </location>
</feature>
<evidence type="ECO:0000313" key="8">
    <source>
        <dbReference type="EMBL" id="KAG6737927.1"/>
    </source>
</evidence>
<sequence length="283" mass="31406">MKLTSIIELAGLEYLHNGYKPPIVHKDLKSSNILLTENLQAKIVDFGLSKAFANEGDSHVITIPAGTPGYIDPKSHQGHTHILQWVSPLVERGDIQCIIDPRLLCEFNINCAWKALEIALSCVPPTSRQRPDMSDILGELKECLAMDMSSEMSIHDSVEMNLVLSINMAPNLRSPEKLPVPAVTDETWQSLIIEADGPVLVEFWAPWCGPCRIIHPVIAELSTEYDGKLKCFKLNTDESPSTTTKYGIRSIPTIMIFKNGEKKDAIIGSVPKTTLISNMKKFL</sequence>
<proteinExistence type="predicted"/>
<dbReference type="PROSITE" id="PS00194">
    <property type="entry name" value="THIOREDOXIN_1"/>
    <property type="match status" value="1"/>
</dbReference>
<protein>
    <recommendedName>
        <fullName evidence="10">Thioredoxin domain-containing protein</fullName>
    </recommendedName>
</protein>
<evidence type="ECO:0000259" key="7">
    <source>
        <dbReference type="PROSITE" id="PS51352"/>
    </source>
</evidence>
<dbReference type="EMBL" id="JAAWWB010000038">
    <property type="protein sequence ID" value="KAG6737927.1"/>
    <property type="molecule type" value="Genomic_DNA"/>
</dbReference>
<dbReference type="CDD" id="cd02947">
    <property type="entry name" value="TRX_family"/>
    <property type="match status" value="1"/>
</dbReference>
<dbReference type="GO" id="GO:0005737">
    <property type="term" value="C:cytoplasm"/>
    <property type="evidence" value="ECO:0007669"/>
    <property type="project" value="TreeGrafter"/>
</dbReference>
<gene>
    <name evidence="8" type="ORF">POTOM_059459</name>
</gene>
<organism evidence="8 9">
    <name type="scientific">Populus tomentosa</name>
    <name type="common">Chinese white poplar</name>
    <dbReference type="NCBI Taxonomy" id="118781"/>
    <lineage>
        <taxon>Eukaryota</taxon>
        <taxon>Viridiplantae</taxon>
        <taxon>Streptophyta</taxon>
        <taxon>Embryophyta</taxon>
        <taxon>Tracheophyta</taxon>
        <taxon>Spermatophyta</taxon>
        <taxon>Magnoliopsida</taxon>
        <taxon>eudicotyledons</taxon>
        <taxon>Gunneridae</taxon>
        <taxon>Pentapetalae</taxon>
        <taxon>rosids</taxon>
        <taxon>fabids</taxon>
        <taxon>Malpighiales</taxon>
        <taxon>Salicaceae</taxon>
        <taxon>Saliceae</taxon>
        <taxon>Populus</taxon>
    </lineage>
</organism>
<keyword evidence="5" id="KW-0676">Redox-active center</keyword>